<evidence type="ECO:0000256" key="6">
    <source>
        <dbReference type="ARBA" id="ARBA00022723"/>
    </source>
</evidence>
<dbReference type="InterPro" id="IPR003442">
    <property type="entry name" value="T6A_TsaE"/>
</dbReference>
<evidence type="ECO:0000256" key="10">
    <source>
        <dbReference type="ARBA" id="ARBA00032441"/>
    </source>
</evidence>
<dbReference type="EMBL" id="CP098401">
    <property type="protein sequence ID" value="URW76304.1"/>
    <property type="molecule type" value="Genomic_DNA"/>
</dbReference>
<evidence type="ECO:0000256" key="8">
    <source>
        <dbReference type="ARBA" id="ARBA00022840"/>
    </source>
</evidence>
<dbReference type="Proteomes" id="UP001055580">
    <property type="component" value="Chromosome"/>
</dbReference>
<keyword evidence="4" id="KW-0963">Cytoplasm</keyword>
<evidence type="ECO:0000256" key="3">
    <source>
        <dbReference type="ARBA" id="ARBA00019010"/>
    </source>
</evidence>
<comment type="subcellular location">
    <subcellularLocation>
        <location evidence="1">Cytoplasm</location>
    </subcellularLocation>
</comment>
<dbReference type="RefSeq" id="WP_250753390.1">
    <property type="nucleotide sequence ID" value="NZ_CP098401.1"/>
</dbReference>
<dbReference type="SUPFAM" id="SSF52540">
    <property type="entry name" value="P-loop containing nucleoside triphosphate hydrolases"/>
    <property type="match status" value="1"/>
</dbReference>
<dbReference type="InterPro" id="IPR027417">
    <property type="entry name" value="P-loop_NTPase"/>
</dbReference>
<proteinExistence type="inferred from homology"/>
<dbReference type="Gene3D" id="3.40.50.300">
    <property type="entry name" value="P-loop containing nucleotide triphosphate hydrolases"/>
    <property type="match status" value="1"/>
</dbReference>
<dbReference type="NCBIfam" id="TIGR00150">
    <property type="entry name" value="T6A_YjeE"/>
    <property type="match status" value="1"/>
</dbReference>
<sequence length="160" mass="16902">MTGHAATDGPERPLRLHGPEASEALGAALARVARVGDVIALSGPLGAGKTSIARGLLAALGLAGEAPSPSFAIVQPYAPPETELPVLHVDLYRIDDVAEVDELGLDDARDDSVLIVEWPERLGAEYWRDALWLTLAVADDGARALTAQVPAAWEDRWPPT</sequence>
<comment type="similarity">
    <text evidence="2">Belongs to the TsaE family.</text>
</comment>
<keyword evidence="8" id="KW-0067">ATP-binding</keyword>
<evidence type="ECO:0000256" key="1">
    <source>
        <dbReference type="ARBA" id="ARBA00004496"/>
    </source>
</evidence>
<evidence type="ECO:0000256" key="2">
    <source>
        <dbReference type="ARBA" id="ARBA00007599"/>
    </source>
</evidence>
<gene>
    <name evidence="11" type="primary">tsaE</name>
    <name evidence="11" type="ORF">M9980_03525</name>
</gene>
<dbReference type="Pfam" id="PF02367">
    <property type="entry name" value="TsaE"/>
    <property type="match status" value="1"/>
</dbReference>
<name>A0ABY4TV77_9SPHN</name>
<keyword evidence="7" id="KW-0547">Nucleotide-binding</keyword>
<evidence type="ECO:0000256" key="4">
    <source>
        <dbReference type="ARBA" id="ARBA00022490"/>
    </source>
</evidence>
<organism evidence="11 12">
    <name type="scientific">Sphingomonas donggukensis</name>
    <dbReference type="NCBI Taxonomy" id="2949093"/>
    <lineage>
        <taxon>Bacteria</taxon>
        <taxon>Pseudomonadati</taxon>
        <taxon>Pseudomonadota</taxon>
        <taxon>Alphaproteobacteria</taxon>
        <taxon>Sphingomonadales</taxon>
        <taxon>Sphingomonadaceae</taxon>
        <taxon>Sphingomonas</taxon>
    </lineage>
</organism>
<dbReference type="PANTHER" id="PTHR33540">
    <property type="entry name" value="TRNA THREONYLCARBAMOYLADENOSINE BIOSYNTHESIS PROTEIN TSAE"/>
    <property type="match status" value="1"/>
</dbReference>
<evidence type="ECO:0000256" key="9">
    <source>
        <dbReference type="ARBA" id="ARBA00022842"/>
    </source>
</evidence>
<evidence type="ECO:0000256" key="7">
    <source>
        <dbReference type="ARBA" id="ARBA00022741"/>
    </source>
</evidence>
<evidence type="ECO:0000313" key="12">
    <source>
        <dbReference type="Proteomes" id="UP001055580"/>
    </source>
</evidence>
<protein>
    <recommendedName>
        <fullName evidence="3">tRNA threonylcarbamoyladenosine biosynthesis protein TsaE</fullName>
    </recommendedName>
    <alternativeName>
        <fullName evidence="10">t(6)A37 threonylcarbamoyladenosine biosynthesis protein TsaE</fullName>
    </alternativeName>
</protein>
<evidence type="ECO:0000256" key="5">
    <source>
        <dbReference type="ARBA" id="ARBA00022694"/>
    </source>
</evidence>
<evidence type="ECO:0000313" key="11">
    <source>
        <dbReference type="EMBL" id="URW76304.1"/>
    </source>
</evidence>
<keyword evidence="9" id="KW-0460">Magnesium</keyword>
<reference evidence="11" key="1">
    <citation type="submission" date="2022-05" db="EMBL/GenBank/DDBJ databases">
        <title>Sphingomonas sp. strain RMG20 Genome sequencing and assembly.</title>
        <authorList>
            <person name="Kim I."/>
        </authorList>
    </citation>
    <scope>NUCLEOTIDE SEQUENCE</scope>
    <source>
        <strain evidence="11">RMG20</strain>
    </source>
</reference>
<keyword evidence="5" id="KW-0819">tRNA processing</keyword>
<accession>A0ABY4TV77</accession>
<keyword evidence="12" id="KW-1185">Reference proteome</keyword>
<dbReference type="PANTHER" id="PTHR33540:SF2">
    <property type="entry name" value="TRNA THREONYLCARBAMOYLADENOSINE BIOSYNTHESIS PROTEIN TSAE"/>
    <property type="match status" value="1"/>
</dbReference>
<keyword evidence="6" id="KW-0479">Metal-binding</keyword>